<reference evidence="2 3" key="1">
    <citation type="journal article" date="2013" name="Stand. Genomic Sci.">
        <title>Genomic Encyclopedia of Type Strains, Phase I: The one thousand microbial genomes (KMG-I) project.</title>
        <authorList>
            <person name="Kyrpides N.C."/>
            <person name="Woyke T."/>
            <person name="Eisen J.A."/>
            <person name="Garrity G."/>
            <person name="Lilburn T.G."/>
            <person name="Beck B.J."/>
            <person name="Whitman W.B."/>
            <person name="Hugenholtz P."/>
            <person name="Klenk H.P."/>
        </authorList>
    </citation>
    <scope>NUCLEOTIDE SEQUENCE [LARGE SCALE GENOMIC DNA]</scope>
    <source>
        <strain evidence="2 3">DSM 45044</strain>
    </source>
</reference>
<comment type="caution">
    <text evidence="2">The sequence shown here is derived from an EMBL/GenBank/DDBJ whole genome shotgun (WGS) entry which is preliminary data.</text>
</comment>
<proteinExistence type="predicted"/>
<keyword evidence="1" id="KW-1133">Transmembrane helix</keyword>
<sequence length="229" mass="24301">MLREYVDGLPGGRRDRVRAVFGALRWASAAVAVTVLAFVVADPDGFGVVYGADGPMDWRLVVVVAGVLAAVGCHALTVPPEPRPPMPPLVATPRLAEVTGRKTVSFAEGDCELVAVRVTHPDGPRSALLADLLTGESIAGFPVGSRWNVYCFEADNGRVVLTEAHHDVVRCGYHLHGVRTPTYCEAFQGRARPGSYLLPADLDGATADVIPVVTHPFRARRGVATTGAE</sequence>
<dbReference type="OrthoDB" id="5197263at2"/>
<keyword evidence="3" id="KW-1185">Reference proteome</keyword>
<keyword evidence="1" id="KW-0812">Transmembrane</keyword>
<dbReference type="EMBL" id="VLLL01000005">
    <property type="protein sequence ID" value="TWJ15327.1"/>
    <property type="molecule type" value="Genomic_DNA"/>
</dbReference>
<keyword evidence="1" id="KW-0472">Membrane</keyword>
<dbReference type="AlphaFoldDB" id="A0A562VBX7"/>
<feature type="transmembrane region" description="Helical" evidence="1">
    <location>
        <begin position="60"/>
        <end position="78"/>
    </location>
</feature>
<evidence type="ECO:0000313" key="2">
    <source>
        <dbReference type="EMBL" id="TWJ15327.1"/>
    </source>
</evidence>
<name>A0A562VBX7_9ACTN</name>
<feature type="transmembrane region" description="Helical" evidence="1">
    <location>
        <begin position="20"/>
        <end position="40"/>
    </location>
</feature>
<dbReference type="Proteomes" id="UP000321617">
    <property type="component" value="Unassembled WGS sequence"/>
</dbReference>
<accession>A0A562VBX7</accession>
<gene>
    <name evidence="2" type="ORF">LX16_1027</name>
</gene>
<evidence type="ECO:0000256" key="1">
    <source>
        <dbReference type="SAM" id="Phobius"/>
    </source>
</evidence>
<organism evidence="2 3">
    <name type="scientific">Stackebrandtia albiflava</name>
    <dbReference type="NCBI Taxonomy" id="406432"/>
    <lineage>
        <taxon>Bacteria</taxon>
        <taxon>Bacillati</taxon>
        <taxon>Actinomycetota</taxon>
        <taxon>Actinomycetes</taxon>
        <taxon>Glycomycetales</taxon>
        <taxon>Glycomycetaceae</taxon>
        <taxon>Stackebrandtia</taxon>
    </lineage>
</organism>
<protein>
    <submittedName>
        <fullName evidence="2">Uncharacterized protein</fullName>
    </submittedName>
</protein>
<dbReference type="RefSeq" id="WP_147133824.1">
    <property type="nucleotide sequence ID" value="NZ_BAABIJ010000001.1"/>
</dbReference>
<evidence type="ECO:0000313" key="3">
    <source>
        <dbReference type="Proteomes" id="UP000321617"/>
    </source>
</evidence>